<dbReference type="InParanoid" id="A0A0C3G7L2"/>
<evidence type="ECO:0000313" key="2">
    <source>
        <dbReference type="EMBL" id="KIM86631.1"/>
    </source>
</evidence>
<dbReference type="AlphaFoldDB" id="A0A0C3G7L2"/>
<feature type="binding site" evidence="1">
    <location>
        <position position="25"/>
    </location>
    <ligand>
        <name>Zn(2+)</name>
        <dbReference type="ChEBI" id="CHEBI:29105"/>
    </ligand>
</feature>
<dbReference type="Proteomes" id="UP000054166">
    <property type="component" value="Unassembled WGS sequence"/>
</dbReference>
<feature type="non-terminal residue" evidence="2">
    <location>
        <position position="1"/>
    </location>
</feature>
<proteinExistence type="predicted"/>
<evidence type="ECO:0008006" key="4">
    <source>
        <dbReference type="Google" id="ProtNLM"/>
    </source>
</evidence>
<protein>
    <recommendedName>
        <fullName evidence="4">Lanthionine synthetase C-like protein</fullName>
    </recommendedName>
</protein>
<feature type="binding site" evidence="1">
    <location>
        <position position="26"/>
    </location>
    <ligand>
        <name>Zn(2+)</name>
        <dbReference type="ChEBI" id="CHEBI:29105"/>
    </ligand>
</feature>
<name>A0A0C3G7L2_PILCF</name>
<dbReference type="OrthoDB" id="10257263at2759"/>
<evidence type="ECO:0000256" key="1">
    <source>
        <dbReference type="PIRSR" id="PIRSR607822-1"/>
    </source>
</evidence>
<organism evidence="2 3">
    <name type="scientific">Piloderma croceum (strain F 1598)</name>
    <dbReference type="NCBI Taxonomy" id="765440"/>
    <lineage>
        <taxon>Eukaryota</taxon>
        <taxon>Fungi</taxon>
        <taxon>Dikarya</taxon>
        <taxon>Basidiomycota</taxon>
        <taxon>Agaricomycotina</taxon>
        <taxon>Agaricomycetes</taxon>
        <taxon>Agaricomycetidae</taxon>
        <taxon>Atheliales</taxon>
        <taxon>Atheliaceae</taxon>
        <taxon>Piloderma</taxon>
    </lineage>
</organism>
<keyword evidence="1" id="KW-0479">Metal-binding</keyword>
<dbReference type="GO" id="GO:0031179">
    <property type="term" value="P:peptide modification"/>
    <property type="evidence" value="ECO:0007669"/>
    <property type="project" value="InterPro"/>
</dbReference>
<reference evidence="3" key="2">
    <citation type="submission" date="2015-01" db="EMBL/GenBank/DDBJ databases">
        <title>Evolutionary Origins and Diversification of the Mycorrhizal Mutualists.</title>
        <authorList>
            <consortium name="DOE Joint Genome Institute"/>
            <consortium name="Mycorrhizal Genomics Consortium"/>
            <person name="Kohler A."/>
            <person name="Kuo A."/>
            <person name="Nagy L.G."/>
            <person name="Floudas D."/>
            <person name="Copeland A."/>
            <person name="Barry K.W."/>
            <person name="Cichocki N."/>
            <person name="Veneault-Fourrey C."/>
            <person name="LaButti K."/>
            <person name="Lindquist E.A."/>
            <person name="Lipzen A."/>
            <person name="Lundell T."/>
            <person name="Morin E."/>
            <person name="Murat C."/>
            <person name="Riley R."/>
            <person name="Ohm R."/>
            <person name="Sun H."/>
            <person name="Tunlid A."/>
            <person name="Henrissat B."/>
            <person name="Grigoriev I.V."/>
            <person name="Hibbett D.S."/>
            <person name="Martin F."/>
        </authorList>
    </citation>
    <scope>NUCLEOTIDE SEQUENCE [LARGE SCALE GENOMIC DNA]</scope>
    <source>
        <strain evidence="3">F 1598</strain>
    </source>
</reference>
<sequence>LIKSMQIGADLVYRKGLLRKGVGLCHGVAGSVYALLAVSEILDPSGDFDQTDSYLLRATELAHLATTYQSLTNSGEMFTPDHPWSLYEGVAGMCCAWGTILHKLGAESSESNKTRMPAYTDIG</sequence>
<evidence type="ECO:0000313" key="3">
    <source>
        <dbReference type="Proteomes" id="UP000054166"/>
    </source>
</evidence>
<dbReference type="GO" id="GO:0005975">
    <property type="term" value="P:carbohydrate metabolic process"/>
    <property type="evidence" value="ECO:0007669"/>
    <property type="project" value="InterPro"/>
</dbReference>
<keyword evidence="1" id="KW-0862">Zinc</keyword>
<dbReference type="EMBL" id="KN832981">
    <property type="protein sequence ID" value="KIM86631.1"/>
    <property type="molecule type" value="Genomic_DNA"/>
</dbReference>
<dbReference type="Pfam" id="PF05147">
    <property type="entry name" value="LANC_like"/>
    <property type="match status" value="1"/>
</dbReference>
<dbReference type="InterPro" id="IPR012341">
    <property type="entry name" value="6hp_glycosidase-like_sf"/>
</dbReference>
<dbReference type="InterPro" id="IPR007822">
    <property type="entry name" value="LANC-like"/>
</dbReference>
<dbReference type="PANTHER" id="PTHR12736:SF7">
    <property type="entry name" value="LANC-LIKE PROTEIN 3"/>
    <property type="match status" value="1"/>
</dbReference>
<dbReference type="Gene3D" id="1.50.10.10">
    <property type="match status" value="1"/>
</dbReference>
<keyword evidence="3" id="KW-1185">Reference proteome</keyword>
<dbReference type="PRINTS" id="PR01950">
    <property type="entry name" value="LANCSUPER"/>
</dbReference>
<accession>A0A0C3G7L2</accession>
<dbReference type="HOGENOM" id="CLU_2020761_0_0_1"/>
<reference evidence="2 3" key="1">
    <citation type="submission" date="2014-04" db="EMBL/GenBank/DDBJ databases">
        <authorList>
            <consortium name="DOE Joint Genome Institute"/>
            <person name="Kuo A."/>
            <person name="Tarkka M."/>
            <person name="Buscot F."/>
            <person name="Kohler A."/>
            <person name="Nagy L.G."/>
            <person name="Floudas D."/>
            <person name="Copeland A."/>
            <person name="Barry K.W."/>
            <person name="Cichocki N."/>
            <person name="Veneault-Fourrey C."/>
            <person name="LaButti K."/>
            <person name="Lindquist E.A."/>
            <person name="Lipzen A."/>
            <person name="Lundell T."/>
            <person name="Morin E."/>
            <person name="Murat C."/>
            <person name="Sun H."/>
            <person name="Tunlid A."/>
            <person name="Henrissat B."/>
            <person name="Grigoriev I.V."/>
            <person name="Hibbett D.S."/>
            <person name="Martin F."/>
            <person name="Nordberg H.P."/>
            <person name="Cantor M.N."/>
            <person name="Hua S.X."/>
        </authorList>
    </citation>
    <scope>NUCLEOTIDE SEQUENCE [LARGE SCALE GENOMIC DNA]</scope>
    <source>
        <strain evidence="2 3">F 1598</strain>
    </source>
</reference>
<dbReference type="GO" id="GO:0046872">
    <property type="term" value="F:metal ion binding"/>
    <property type="evidence" value="ECO:0007669"/>
    <property type="project" value="UniProtKB-KW"/>
</dbReference>
<dbReference type="SUPFAM" id="SSF158745">
    <property type="entry name" value="LanC-like"/>
    <property type="match status" value="1"/>
</dbReference>
<gene>
    <name evidence="2" type="ORF">PILCRDRAFT_64895</name>
</gene>
<dbReference type="PANTHER" id="PTHR12736">
    <property type="entry name" value="LANC-LIKE PROTEIN"/>
    <property type="match status" value="1"/>
</dbReference>
<dbReference type="GO" id="GO:0005886">
    <property type="term" value="C:plasma membrane"/>
    <property type="evidence" value="ECO:0007669"/>
    <property type="project" value="TreeGrafter"/>
</dbReference>